<evidence type="ECO:0000256" key="4">
    <source>
        <dbReference type="ARBA" id="ARBA00023136"/>
    </source>
</evidence>
<name>A0A0G0LU75_9BACT</name>
<evidence type="ECO:0000256" key="2">
    <source>
        <dbReference type="ARBA" id="ARBA00022692"/>
    </source>
</evidence>
<dbReference type="SUPFAM" id="SSF103473">
    <property type="entry name" value="MFS general substrate transporter"/>
    <property type="match status" value="1"/>
</dbReference>
<evidence type="ECO:0008006" key="8">
    <source>
        <dbReference type="Google" id="ProtNLM"/>
    </source>
</evidence>
<dbReference type="EMBL" id="LBVU01000006">
    <property type="protein sequence ID" value="KKQ91545.1"/>
    <property type="molecule type" value="Genomic_DNA"/>
</dbReference>
<feature type="transmembrane region" description="Helical" evidence="5">
    <location>
        <begin position="12"/>
        <end position="30"/>
    </location>
</feature>
<sequence>MFQKNIRLLSIFNFLIGFSMFAPLAIIYFSKVSGSYTLGTSVFGIIMLSSALFEVPTGIWSDKVGRKYTVVLGSWARVLAFVFYAIGLSYWWLVVGAVFEGLSRAFYSGNNDALLYDTLADEHKEDNYDEFQGKVSSTEQLAMGISAVLSGLIAIFSFHYLLWFTVIIQASLLFVSYFLVEPHFRKKLDTNLLVHIKEAISLFISNKKLRLLSLASILSYSISELKWEFTSAFVLTVWPIWAIGISKTLPSFGAALSFYFSGKLIRKFKAVTILLFDSVYGKVISFVSLLFPTAFSPLLMSTPSLLYGVGSVAEKTLMQHEFSNHQRATMSSLNSLGGSVGFALMSLVLGGLADSLGPAKALVILTIIGLPVIYLYWRIFKNGRDLVAI</sequence>
<dbReference type="InterPro" id="IPR053160">
    <property type="entry name" value="MFS_DHA3_Transporter"/>
</dbReference>
<feature type="transmembrane region" description="Helical" evidence="5">
    <location>
        <begin position="239"/>
        <end position="260"/>
    </location>
</feature>
<feature type="transmembrane region" description="Helical" evidence="5">
    <location>
        <begin position="36"/>
        <end position="56"/>
    </location>
</feature>
<dbReference type="Gene3D" id="1.20.1250.20">
    <property type="entry name" value="MFS general substrate transporter like domains"/>
    <property type="match status" value="1"/>
</dbReference>
<dbReference type="PANTHER" id="PTHR23530">
    <property type="entry name" value="TRANSPORT PROTEIN-RELATED"/>
    <property type="match status" value="1"/>
</dbReference>
<feature type="transmembrane region" description="Helical" evidence="5">
    <location>
        <begin position="160"/>
        <end position="180"/>
    </location>
</feature>
<dbReference type="GO" id="GO:0016020">
    <property type="term" value="C:membrane"/>
    <property type="evidence" value="ECO:0007669"/>
    <property type="project" value="UniProtKB-SubCell"/>
</dbReference>
<feature type="transmembrane region" description="Helical" evidence="5">
    <location>
        <begin position="272"/>
        <end position="291"/>
    </location>
</feature>
<accession>A0A0G0LU75</accession>
<dbReference type="AlphaFoldDB" id="A0A0G0LU75"/>
<evidence type="ECO:0000313" key="7">
    <source>
        <dbReference type="Proteomes" id="UP000034774"/>
    </source>
</evidence>
<dbReference type="InterPro" id="IPR036259">
    <property type="entry name" value="MFS_trans_sf"/>
</dbReference>
<keyword evidence="2 5" id="KW-0812">Transmembrane</keyword>
<gene>
    <name evidence="6" type="ORF">UT17_C0006G0020</name>
</gene>
<keyword evidence="3 5" id="KW-1133">Transmembrane helix</keyword>
<dbReference type="Proteomes" id="UP000034774">
    <property type="component" value="Unassembled WGS sequence"/>
</dbReference>
<organism evidence="6 7">
    <name type="scientific">Candidatus Woesebacteria bacterium GW2011_GWB1_39_10</name>
    <dbReference type="NCBI Taxonomy" id="1618572"/>
    <lineage>
        <taxon>Bacteria</taxon>
        <taxon>Candidatus Woeseibacteriota</taxon>
    </lineage>
</organism>
<reference evidence="6 7" key="1">
    <citation type="journal article" date="2015" name="Nature">
        <title>rRNA introns, odd ribosomes, and small enigmatic genomes across a large radiation of phyla.</title>
        <authorList>
            <person name="Brown C.T."/>
            <person name="Hug L.A."/>
            <person name="Thomas B.C."/>
            <person name="Sharon I."/>
            <person name="Castelle C.J."/>
            <person name="Singh A."/>
            <person name="Wilkins M.J."/>
            <person name="Williams K.H."/>
            <person name="Banfield J.F."/>
        </authorList>
    </citation>
    <scope>NUCLEOTIDE SEQUENCE [LARGE SCALE GENOMIC DNA]</scope>
</reference>
<proteinExistence type="predicted"/>
<dbReference type="PROSITE" id="PS00216">
    <property type="entry name" value="SUGAR_TRANSPORT_1"/>
    <property type="match status" value="1"/>
</dbReference>
<evidence type="ECO:0000256" key="3">
    <source>
        <dbReference type="ARBA" id="ARBA00022989"/>
    </source>
</evidence>
<keyword evidence="4 5" id="KW-0472">Membrane</keyword>
<dbReference type="GO" id="GO:0022857">
    <property type="term" value="F:transmembrane transporter activity"/>
    <property type="evidence" value="ECO:0007669"/>
    <property type="project" value="InterPro"/>
</dbReference>
<dbReference type="Pfam" id="PF07690">
    <property type="entry name" value="MFS_1"/>
    <property type="match status" value="1"/>
</dbReference>
<feature type="transmembrane region" description="Helical" evidence="5">
    <location>
        <begin position="68"/>
        <end position="93"/>
    </location>
</feature>
<dbReference type="InterPro" id="IPR005829">
    <property type="entry name" value="Sugar_transporter_CS"/>
</dbReference>
<evidence type="ECO:0000313" key="6">
    <source>
        <dbReference type="EMBL" id="KKQ91545.1"/>
    </source>
</evidence>
<evidence type="ECO:0000256" key="5">
    <source>
        <dbReference type="SAM" id="Phobius"/>
    </source>
</evidence>
<protein>
    <recommendedName>
        <fullName evidence="8">Major facilitator superfamily (MFS) profile domain-containing protein</fullName>
    </recommendedName>
</protein>
<dbReference type="PANTHER" id="PTHR23530:SF1">
    <property type="entry name" value="PERMEASE, MAJOR FACILITATOR SUPERFAMILY-RELATED"/>
    <property type="match status" value="1"/>
</dbReference>
<feature type="transmembrane region" description="Helical" evidence="5">
    <location>
        <begin position="359"/>
        <end position="377"/>
    </location>
</feature>
<evidence type="ECO:0000256" key="1">
    <source>
        <dbReference type="ARBA" id="ARBA00004141"/>
    </source>
</evidence>
<comment type="subcellular location">
    <subcellularLocation>
        <location evidence="1">Membrane</location>
        <topology evidence="1">Multi-pass membrane protein</topology>
    </subcellularLocation>
</comment>
<comment type="caution">
    <text evidence="6">The sequence shown here is derived from an EMBL/GenBank/DDBJ whole genome shotgun (WGS) entry which is preliminary data.</text>
</comment>
<dbReference type="InterPro" id="IPR011701">
    <property type="entry name" value="MFS"/>
</dbReference>